<dbReference type="AlphaFoldDB" id="A0A4Y8Q9C0"/>
<proteinExistence type="predicted"/>
<protein>
    <recommendedName>
        <fullName evidence="3">Butirosin biosynthesis protein H N-terminal domain-containing protein</fullName>
    </recommendedName>
</protein>
<name>A0A4Y8Q9C0_9BACL</name>
<dbReference type="EMBL" id="MYFO01000002">
    <property type="protein sequence ID" value="TFE91228.1"/>
    <property type="molecule type" value="Genomic_DNA"/>
</dbReference>
<organism evidence="1 2">
    <name type="scientific">Paenibacillus athensensis</name>
    <dbReference type="NCBI Taxonomy" id="1967502"/>
    <lineage>
        <taxon>Bacteria</taxon>
        <taxon>Bacillati</taxon>
        <taxon>Bacillota</taxon>
        <taxon>Bacilli</taxon>
        <taxon>Bacillales</taxon>
        <taxon>Paenibacillaceae</taxon>
        <taxon>Paenibacillus</taxon>
    </lineage>
</organism>
<sequence length="322" mass="37739">MSKDNLVSLERVDIKYFGCYKTQLYHYIRHVGLPIDLLLYNVYESTDNILSHILHGKKPSWSYRTACLEEADLSLIGVRIENVSCSNYLDGLTVIQNEIDQGKVVSMHCDAFFLPHRPWDFEKNHLFHFILVTGYESFHTDIHRLYVMDDMYPGFSHYAYETSVFKDAFEHGRKELRLFHWDKQPPENLNTCIQGKFSEFFSSFSDTLKFYDIANQVIKDKVFLEDSSLIYYLEQSVHIISGSRYLFAHFLKKLDEPRYASVIAQLLACSGLLDKLKVMVLLIQNRKEQGKQDIDITDLCRKLFELEAGIQQQLRICSRITR</sequence>
<dbReference type="RefSeq" id="WP_134749140.1">
    <property type="nucleotide sequence ID" value="NZ_MYFO02000004.1"/>
</dbReference>
<evidence type="ECO:0000313" key="1">
    <source>
        <dbReference type="EMBL" id="TFE91228.1"/>
    </source>
</evidence>
<accession>A0A4Y8Q9C0</accession>
<gene>
    <name evidence="1" type="ORF">B5M42_01930</name>
</gene>
<dbReference type="Proteomes" id="UP000298246">
    <property type="component" value="Unassembled WGS sequence"/>
</dbReference>
<keyword evidence="2" id="KW-1185">Reference proteome</keyword>
<evidence type="ECO:0000313" key="2">
    <source>
        <dbReference type="Proteomes" id="UP000298246"/>
    </source>
</evidence>
<evidence type="ECO:0008006" key="3">
    <source>
        <dbReference type="Google" id="ProtNLM"/>
    </source>
</evidence>
<comment type="caution">
    <text evidence="1">The sequence shown here is derived from an EMBL/GenBank/DDBJ whole genome shotgun (WGS) entry which is preliminary data.</text>
</comment>
<reference evidence="1 2" key="1">
    <citation type="submission" date="2017-03" db="EMBL/GenBank/DDBJ databases">
        <title>Isolation of Levoglucosan Utilizing Bacteria.</title>
        <authorList>
            <person name="Arya A.S."/>
        </authorList>
    </citation>
    <scope>NUCLEOTIDE SEQUENCE [LARGE SCALE GENOMIC DNA]</scope>
    <source>
        <strain evidence="1 2">MEC069</strain>
    </source>
</reference>
<dbReference type="OrthoDB" id="2553908at2"/>